<dbReference type="AlphaFoldDB" id="A0A4Q5MZ35"/>
<proteinExistence type="predicted"/>
<gene>
    <name evidence="1" type="ORF">EUA98_10850</name>
</gene>
<dbReference type="InterPro" id="IPR046193">
    <property type="entry name" value="DUF6221"/>
</dbReference>
<reference evidence="1 2" key="1">
    <citation type="submission" date="2019-01" db="EMBL/GenBank/DDBJ databases">
        <title>Novel species of Cellulomonas.</title>
        <authorList>
            <person name="Liu Q."/>
            <person name="Xin Y.-H."/>
        </authorList>
    </citation>
    <scope>NUCLEOTIDE SEQUENCE [LARGE SCALE GENOMIC DNA]</scope>
    <source>
        <strain evidence="1 2">HLT2-17</strain>
    </source>
</reference>
<keyword evidence="2" id="KW-1185">Reference proteome</keyword>
<protein>
    <submittedName>
        <fullName evidence="1">Uncharacterized protein</fullName>
    </submittedName>
</protein>
<accession>A0A4Q5MZ35</accession>
<dbReference type="RefSeq" id="WP_130102703.1">
    <property type="nucleotide sequence ID" value="NZ_SDWW01000023.1"/>
</dbReference>
<dbReference type="Proteomes" id="UP000293764">
    <property type="component" value="Unassembled WGS sequence"/>
</dbReference>
<dbReference type="Pfam" id="PF19730">
    <property type="entry name" value="DUF6221"/>
    <property type="match status" value="1"/>
</dbReference>
<organism evidence="1 2">
    <name type="scientific">Pengzhenrongella frigida</name>
    <dbReference type="NCBI Taxonomy" id="1259133"/>
    <lineage>
        <taxon>Bacteria</taxon>
        <taxon>Bacillati</taxon>
        <taxon>Actinomycetota</taxon>
        <taxon>Actinomycetes</taxon>
        <taxon>Micrococcales</taxon>
        <taxon>Pengzhenrongella</taxon>
    </lineage>
</organism>
<comment type="caution">
    <text evidence="1">The sequence shown here is derived from an EMBL/GenBank/DDBJ whole genome shotgun (WGS) entry which is preliminary data.</text>
</comment>
<sequence length="132" mass="14666">MIGVMVSLSDFLLSRVEEDAQLARAAAVITSGIEAGALFSSPYAELSDHIVRWDPTRALAECEATRRVIELFDHAVIASDAERLRPGPDAAQAIAVAEYGYKVLWQLAQAHTDHRDFRKDWKPVQTDAWDSK</sequence>
<name>A0A4Q5MZ35_9MICO</name>
<dbReference type="EMBL" id="SDWW01000023">
    <property type="protein sequence ID" value="RYV50998.1"/>
    <property type="molecule type" value="Genomic_DNA"/>
</dbReference>
<evidence type="ECO:0000313" key="2">
    <source>
        <dbReference type="Proteomes" id="UP000293764"/>
    </source>
</evidence>
<evidence type="ECO:0000313" key="1">
    <source>
        <dbReference type="EMBL" id="RYV50998.1"/>
    </source>
</evidence>
<dbReference type="OrthoDB" id="4290974at2"/>